<protein>
    <submittedName>
        <fullName evidence="1">8789_t:CDS:1</fullName>
    </submittedName>
</protein>
<dbReference type="Proteomes" id="UP000789860">
    <property type="component" value="Unassembled WGS sequence"/>
</dbReference>
<sequence>KIIKELIQLLEPFEQVTRLFSGQNYSTLNLINLYIVSLHDSLLERFNHFIISEAIEVKNKINEDLVLH</sequence>
<keyword evidence="2" id="KW-1185">Reference proteome</keyword>
<gene>
    <name evidence="1" type="ORF">SCALOS_LOCUS6961</name>
</gene>
<accession>A0ACA9MSE9</accession>
<reference evidence="1" key="1">
    <citation type="submission" date="2021-06" db="EMBL/GenBank/DDBJ databases">
        <authorList>
            <person name="Kallberg Y."/>
            <person name="Tangrot J."/>
            <person name="Rosling A."/>
        </authorList>
    </citation>
    <scope>NUCLEOTIDE SEQUENCE</scope>
    <source>
        <strain evidence="1">AU212A</strain>
    </source>
</reference>
<dbReference type="EMBL" id="CAJVPM010014617">
    <property type="protein sequence ID" value="CAG8602100.1"/>
    <property type="molecule type" value="Genomic_DNA"/>
</dbReference>
<evidence type="ECO:0000313" key="2">
    <source>
        <dbReference type="Proteomes" id="UP000789860"/>
    </source>
</evidence>
<name>A0ACA9MSE9_9GLOM</name>
<feature type="non-terminal residue" evidence="1">
    <location>
        <position position="1"/>
    </location>
</feature>
<evidence type="ECO:0000313" key="1">
    <source>
        <dbReference type="EMBL" id="CAG8602100.1"/>
    </source>
</evidence>
<organism evidence="1 2">
    <name type="scientific">Scutellospora calospora</name>
    <dbReference type="NCBI Taxonomy" id="85575"/>
    <lineage>
        <taxon>Eukaryota</taxon>
        <taxon>Fungi</taxon>
        <taxon>Fungi incertae sedis</taxon>
        <taxon>Mucoromycota</taxon>
        <taxon>Glomeromycotina</taxon>
        <taxon>Glomeromycetes</taxon>
        <taxon>Diversisporales</taxon>
        <taxon>Gigasporaceae</taxon>
        <taxon>Scutellospora</taxon>
    </lineage>
</organism>
<comment type="caution">
    <text evidence="1">The sequence shown here is derived from an EMBL/GenBank/DDBJ whole genome shotgun (WGS) entry which is preliminary data.</text>
</comment>
<proteinExistence type="predicted"/>